<dbReference type="AlphaFoldDB" id="A0A655JHU8"/>
<feature type="region of interest" description="Disordered" evidence="1">
    <location>
        <begin position="27"/>
        <end position="48"/>
    </location>
</feature>
<evidence type="ECO:0000313" key="2">
    <source>
        <dbReference type="EMBL" id="COW95223.1"/>
    </source>
</evidence>
<dbReference type="Proteomes" id="UP000048600">
    <property type="component" value="Unassembled WGS sequence"/>
</dbReference>
<gene>
    <name evidence="2" type="ORF">ERS007741_03494</name>
</gene>
<dbReference type="EMBL" id="CHKL01000536">
    <property type="protein sequence ID" value="COW95223.1"/>
    <property type="molecule type" value="Genomic_DNA"/>
</dbReference>
<reference evidence="2 3" key="1">
    <citation type="submission" date="2015-03" db="EMBL/GenBank/DDBJ databases">
        <authorList>
            <consortium name="Pathogen Informatics"/>
        </authorList>
    </citation>
    <scope>NUCLEOTIDE SEQUENCE [LARGE SCALE GENOMIC DNA]</scope>
    <source>
        <strain evidence="2 3">P00601463</strain>
    </source>
</reference>
<protein>
    <submittedName>
        <fullName evidence="2">Uncharacterized protein</fullName>
    </submittedName>
</protein>
<evidence type="ECO:0000256" key="1">
    <source>
        <dbReference type="SAM" id="MobiDB-lite"/>
    </source>
</evidence>
<name>A0A655JHU8_MYCTX</name>
<evidence type="ECO:0000313" key="3">
    <source>
        <dbReference type="Proteomes" id="UP000048600"/>
    </source>
</evidence>
<organism evidence="2 3">
    <name type="scientific">Mycobacterium tuberculosis</name>
    <dbReference type="NCBI Taxonomy" id="1773"/>
    <lineage>
        <taxon>Bacteria</taxon>
        <taxon>Bacillati</taxon>
        <taxon>Actinomycetota</taxon>
        <taxon>Actinomycetes</taxon>
        <taxon>Mycobacteriales</taxon>
        <taxon>Mycobacteriaceae</taxon>
        <taxon>Mycobacterium</taxon>
        <taxon>Mycobacterium tuberculosis complex</taxon>
    </lineage>
</organism>
<accession>A0A655JHU8</accession>
<sequence length="113" mass="11551">MCRSSMASRPSGRLTGSAATTFAAARSSTHSSVLSAAAGPSRSRCSGRTRSAWLCATVGNNKNSWAATSKRFSPIPPLRSSTVCRPSSSACTAALHSFSAGVTTIPRAGPMSE</sequence>
<proteinExistence type="predicted"/>